<evidence type="ECO:0000256" key="2">
    <source>
        <dbReference type="SAM" id="Phobius"/>
    </source>
</evidence>
<reference evidence="3" key="1">
    <citation type="journal article" date="2021" name="Front. Plant Sci.">
        <title>Chromosome-Scale Genome Assembly for Chinese Sour Jujube and Insights Into Its Genome Evolution and Domestication Signature.</title>
        <authorList>
            <person name="Shen L.-Y."/>
            <person name="Luo H."/>
            <person name="Wang X.-L."/>
            <person name="Wang X.-M."/>
            <person name="Qiu X.-J."/>
            <person name="Liu H."/>
            <person name="Zhou S.-S."/>
            <person name="Jia K.-H."/>
            <person name="Nie S."/>
            <person name="Bao Y.-T."/>
            <person name="Zhang R.-G."/>
            <person name="Yun Q.-Z."/>
            <person name="Chai Y.-H."/>
            <person name="Lu J.-Y."/>
            <person name="Li Y."/>
            <person name="Zhao S.-W."/>
            <person name="Mao J.-F."/>
            <person name="Jia S.-G."/>
            <person name="Mao Y.-M."/>
        </authorList>
    </citation>
    <scope>NUCLEOTIDE SEQUENCE</scope>
    <source>
        <strain evidence="3">AT0</strain>
        <tissue evidence="3">Leaf</tissue>
    </source>
</reference>
<dbReference type="EMBL" id="JAEACU010000083">
    <property type="protein sequence ID" value="KAH7511465.1"/>
    <property type="molecule type" value="Genomic_DNA"/>
</dbReference>
<comment type="caution">
    <text evidence="3">The sequence shown here is derived from an EMBL/GenBank/DDBJ whole genome shotgun (WGS) entry which is preliminary data.</text>
</comment>
<name>A0A978U9Y7_ZIZJJ</name>
<sequence length="171" mass="19118">MHAGTFYFSHRETTIVLVTGLNKSEQARKDDLISVTGDREKGAGDTDTLHYLVPMTKAAAHKPTGNFLILIFFNIYLFLISFEGSDQVLKVQSIMESMRRNVSLIAREGTNRVSKSMLTPKKEVVDPFERMATGVLSSSESFYKKRKLRLSESTSSTAAKSIEETSDLSKK</sequence>
<keyword evidence="2" id="KW-0472">Membrane</keyword>
<keyword evidence="2" id="KW-0812">Transmembrane</keyword>
<gene>
    <name evidence="3" type="ORF">FEM48_ZijujUnG0010700</name>
</gene>
<accession>A0A978U9Y7</accession>
<evidence type="ECO:0000256" key="1">
    <source>
        <dbReference type="SAM" id="MobiDB-lite"/>
    </source>
</evidence>
<proteinExistence type="predicted"/>
<dbReference type="AlphaFoldDB" id="A0A978U9Y7"/>
<protein>
    <submittedName>
        <fullName evidence="3">Uncharacterized protein</fullName>
    </submittedName>
</protein>
<evidence type="ECO:0000313" key="3">
    <source>
        <dbReference type="EMBL" id="KAH7511465.1"/>
    </source>
</evidence>
<organism evidence="3 4">
    <name type="scientific">Ziziphus jujuba var. spinosa</name>
    <dbReference type="NCBI Taxonomy" id="714518"/>
    <lineage>
        <taxon>Eukaryota</taxon>
        <taxon>Viridiplantae</taxon>
        <taxon>Streptophyta</taxon>
        <taxon>Embryophyta</taxon>
        <taxon>Tracheophyta</taxon>
        <taxon>Spermatophyta</taxon>
        <taxon>Magnoliopsida</taxon>
        <taxon>eudicotyledons</taxon>
        <taxon>Gunneridae</taxon>
        <taxon>Pentapetalae</taxon>
        <taxon>rosids</taxon>
        <taxon>fabids</taxon>
        <taxon>Rosales</taxon>
        <taxon>Rhamnaceae</taxon>
        <taxon>Paliureae</taxon>
        <taxon>Ziziphus</taxon>
    </lineage>
</organism>
<feature type="transmembrane region" description="Helical" evidence="2">
    <location>
        <begin position="65"/>
        <end position="82"/>
    </location>
</feature>
<keyword evidence="2" id="KW-1133">Transmembrane helix</keyword>
<evidence type="ECO:0000313" key="4">
    <source>
        <dbReference type="Proteomes" id="UP000813462"/>
    </source>
</evidence>
<feature type="compositionally biased region" description="Basic and acidic residues" evidence="1">
    <location>
        <begin position="161"/>
        <end position="171"/>
    </location>
</feature>
<dbReference type="Proteomes" id="UP000813462">
    <property type="component" value="Unassembled WGS sequence"/>
</dbReference>
<feature type="region of interest" description="Disordered" evidence="1">
    <location>
        <begin position="150"/>
        <end position="171"/>
    </location>
</feature>